<keyword evidence="2" id="KW-1185">Reference proteome</keyword>
<dbReference type="Gene3D" id="3.40.30.10">
    <property type="entry name" value="Glutaredoxin"/>
    <property type="match status" value="1"/>
</dbReference>
<protein>
    <recommendedName>
        <fullName evidence="3">DsbA family protein</fullName>
    </recommendedName>
</protein>
<reference evidence="1" key="1">
    <citation type="submission" date="2023-02" db="EMBL/GenBank/DDBJ databases">
        <title>Description of Roseinatronobacter alkalisoli sp. nov., an alkaliphilic bacerium isolated from soda soil.</title>
        <authorList>
            <person name="Wei W."/>
        </authorList>
    </citation>
    <scope>NUCLEOTIDE SEQUENCE</scope>
    <source>
        <strain evidence="1">HJB301</strain>
    </source>
</reference>
<dbReference type="Proteomes" id="UP001431784">
    <property type="component" value="Unassembled WGS sequence"/>
</dbReference>
<evidence type="ECO:0000313" key="1">
    <source>
        <dbReference type="EMBL" id="MDD7973795.1"/>
    </source>
</evidence>
<dbReference type="RefSeq" id="WP_274354454.1">
    <property type="nucleotide sequence ID" value="NZ_JAQZSM010000059.1"/>
</dbReference>
<evidence type="ECO:0008006" key="3">
    <source>
        <dbReference type="Google" id="ProtNLM"/>
    </source>
</evidence>
<sequence length="219" mass="23647">MTQHLQFTYLFDPLCGWCYASAPALKRIAEAHTDRLRLLPTGLFVDPRPVAAIADHARRNDGRIQELNGQRFTEAYHQGVMRAPGGIFSSKSLTRALVALGRIDASLEPRFLHAAQEGRYVEGQDTSRAGVVAEIAVGVARNAGVEIQLSAFQAEITDDPALEIETDRRIGEGRALMSTLGIQGIPQLIVTDNRGTRVLDSQTLYAGGDAVLAAIGEPA</sequence>
<accession>A0ABT5TF92</accession>
<name>A0ABT5TF92_9RHOB</name>
<organism evidence="1 2">
    <name type="scientific">Roseinatronobacter alkalisoli</name>
    <dbReference type="NCBI Taxonomy" id="3028235"/>
    <lineage>
        <taxon>Bacteria</taxon>
        <taxon>Pseudomonadati</taxon>
        <taxon>Pseudomonadota</taxon>
        <taxon>Alphaproteobacteria</taxon>
        <taxon>Rhodobacterales</taxon>
        <taxon>Paracoccaceae</taxon>
        <taxon>Roseinatronobacter</taxon>
    </lineage>
</organism>
<dbReference type="InterPro" id="IPR036249">
    <property type="entry name" value="Thioredoxin-like_sf"/>
</dbReference>
<dbReference type="EMBL" id="JAQZSM010000059">
    <property type="protein sequence ID" value="MDD7973795.1"/>
    <property type="molecule type" value="Genomic_DNA"/>
</dbReference>
<dbReference type="CDD" id="cd03025">
    <property type="entry name" value="DsbA_FrnE_like"/>
    <property type="match status" value="1"/>
</dbReference>
<gene>
    <name evidence="1" type="ORF">PUT78_22375</name>
</gene>
<comment type="caution">
    <text evidence="1">The sequence shown here is derived from an EMBL/GenBank/DDBJ whole genome shotgun (WGS) entry which is preliminary data.</text>
</comment>
<dbReference type="SUPFAM" id="SSF52833">
    <property type="entry name" value="Thioredoxin-like"/>
    <property type="match status" value="1"/>
</dbReference>
<evidence type="ECO:0000313" key="2">
    <source>
        <dbReference type="Proteomes" id="UP001431784"/>
    </source>
</evidence>
<proteinExistence type="predicted"/>